<sequence length="164" mass="18227">MQLTVLLGFLVYLGQATPTPEVPAEETKTLEQRSTGVWLDVYHEGNCNSGWEDQPNSGWVWSGQCKNFESFTYGARLGQVDLNKGQVEWQESCTLKFWENADCHGKATVHHVKDTGTWKQGNGPFFYMAYNCFATANTADGSFHLQNGAASVLMTCKITCIEGD</sequence>
<dbReference type="OrthoDB" id="4433839at2759"/>
<dbReference type="VEuPathDB" id="FungiDB:TSTA_012890"/>
<evidence type="ECO:0000313" key="3">
    <source>
        <dbReference type="Proteomes" id="UP000001745"/>
    </source>
</evidence>
<dbReference type="PhylomeDB" id="B8MF83"/>
<accession>B8MF83</accession>
<gene>
    <name evidence="2" type="ORF">TSTA_012890</name>
</gene>
<name>B8MF83_TALSN</name>
<dbReference type="OMA" id="WENADCH"/>
<keyword evidence="3" id="KW-1185">Reference proteome</keyword>
<dbReference type="AlphaFoldDB" id="B8MF83"/>
<dbReference type="InParanoid" id="B8MF83"/>
<proteinExistence type="predicted"/>
<evidence type="ECO:0000313" key="2">
    <source>
        <dbReference type="EMBL" id="EED16182.1"/>
    </source>
</evidence>
<dbReference type="EMBL" id="EQ962656">
    <property type="protein sequence ID" value="EED16182.1"/>
    <property type="molecule type" value="Genomic_DNA"/>
</dbReference>
<dbReference type="Proteomes" id="UP000001745">
    <property type="component" value="Unassembled WGS sequence"/>
</dbReference>
<evidence type="ECO:0000256" key="1">
    <source>
        <dbReference type="SAM" id="SignalP"/>
    </source>
</evidence>
<dbReference type="eggNOG" id="ENOG502T4W2">
    <property type="taxonomic scope" value="Eukaryota"/>
</dbReference>
<dbReference type="GeneID" id="8108165"/>
<dbReference type="RefSeq" id="XP_002483416.1">
    <property type="nucleotide sequence ID" value="XM_002483371.1"/>
</dbReference>
<feature type="signal peptide" evidence="1">
    <location>
        <begin position="1"/>
        <end position="16"/>
    </location>
</feature>
<organism evidence="2 3">
    <name type="scientific">Talaromyces stipitatus (strain ATCC 10500 / CBS 375.48 / QM 6759 / NRRL 1006)</name>
    <name type="common">Penicillium stipitatum</name>
    <dbReference type="NCBI Taxonomy" id="441959"/>
    <lineage>
        <taxon>Eukaryota</taxon>
        <taxon>Fungi</taxon>
        <taxon>Dikarya</taxon>
        <taxon>Ascomycota</taxon>
        <taxon>Pezizomycotina</taxon>
        <taxon>Eurotiomycetes</taxon>
        <taxon>Eurotiomycetidae</taxon>
        <taxon>Eurotiales</taxon>
        <taxon>Trichocomaceae</taxon>
        <taxon>Talaromyces</taxon>
        <taxon>Talaromyces sect. Talaromyces</taxon>
    </lineage>
</organism>
<protein>
    <submittedName>
        <fullName evidence="2">Uncharacterized protein</fullName>
    </submittedName>
</protein>
<dbReference type="HOGENOM" id="CLU_121094_0_0_1"/>
<keyword evidence="1" id="KW-0732">Signal</keyword>
<reference evidence="3" key="1">
    <citation type="journal article" date="2015" name="Genome Announc.">
        <title>Genome sequence of the AIDS-associated pathogen Penicillium marneffei (ATCC18224) and its near taxonomic relative Talaromyces stipitatus (ATCC10500).</title>
        <authorList>
            <person name="Nierman W.C."/>
            <person name="Fedorova-Abrams N.D."/>
            <person name="Andrianopoulos A."/>
        </authorList>
    </citation>
    <scope>NUCLEOTIDE SEQUENCE [LARGE SCALE GENOMIC DNA]</scope>
    <source>
        <strain evidence="3">ATCC 10500 / CBS 375.48 / QM 6759 / NRRL 1006</strain>
    </source>
</reference>
<feature type="chain" id="PRO_5002877471" evidence="1">
    <location>
        <begin position="17"/>
        <end position="164"/>
    </location>
</feature>